<dbReference type="CDD" id="cd17748">
    <property type="entry name" value="BRCT_DNA_ligase_like"/>
    <property type="match status" value="1"/>
</dbReference>
<sequence>MDTRKFNSKRLKQSAADEFYGLCLGVLADGFINQAEVGFLTEWLISRIHHIDDPLIKQVYIQLEYIQRQGLNEKSESALLRLLLDFTGVSSPEPETTVPSSIPLCDPIPTLVFPGSTFCFTGKFDFGTRSECQKAVAILGSSFINDVTRNVDILVIGSQVNSDWLRESYGRKILKAMEYKQKFGHIAIISESHWLDSMNFS</sequence>
<dbReference type="Pfam" id="PF00533">
    <property type="entry name" value="BRCT"/>
    <property type="match status" value="1"/>
</dbReference>
<dbReference type="PROSITE" id="PS50172">
    <property type="entry name" value="BRCT"/>
    <property type="match status" value="1"/>
</dbReference>
<dbReference type="InterPro" id="IPR036420">
    <property type="entry name" value="BRCT_dom_sf"/>
</dbReference>
<proteinExistence type="predicted"/>
<evidence type="ECO:0000313" key="2">
    <source>
        <dbReference type="EMBL" id="MFK4750957.1"/>
    </source>
</evidence>
<gene>
    <name evidence="2" type="ORF">WG929_00905</name>
</gene>
<evidence type="ECO:0000259" key="1">
    <source>
        <dbReference type="PROSITE" id="PS50172"/>
    </source>
</evidence>
<accession>A0ABW8NDC9</accession>
<name>A0ABW8NDC9_9GAMM</name>
<dbReference type="Gene3D" id="3.40.50.10190">
    <property type="entry name" value="BRCT domain"/>
    <property type="match status" value="1"/>
</dbReference>
<protein>
    <submittedName>
        <fullName evidence="2">BRCT domain-containing protein</fullName>
    </submittedName>
</protein>
<dbReference type="InterPro" id="IPR001357">
    <property type="entry name" value="BRCT_dom"/>
</dbReference>
<dbReference type="SUPFAM" id="SSF52113">
    <property type="entry name" value="BRCT domain"/>
    <property type="match status" value="1"/>
</dbReference>
<comment type="caution">
    <text evidence="2">The sequence shown here is derived from an EMBL/GenBank/DDBJ whole genome shotgun (WGS) entry which is preliminary data.</text>
</comment>
<dbReference type="Proteomes" id="UP001620597">
    <property type="component" value="Unassembled WGS sequence"/>
</dbReference>
<organism evidence="2 3">
    <name type="scientific">Oceanobacter antarcticus</name>
    <dbReference type="NCBI Taxonomy" id="3133425"/>
    <lineage>
        <taxon>Bacteria</taxon>
        <taxon>Pseudomonadati</taxon>
        <taxon>Pseudomonadota</taxon>
        <taxon>Gammaproteobacteria</taxon>
        <taxon>Oceanospirillales</taxon>
        <taxon>Oceanospirillaceae</taxon>
        <taxon>Oceanobacter</taxon>
    </lineage>
</organism>
<evidence type="ECO:0000313" key="3">
    <source>
        <dbReference type="Proteomes" id="UP001620597"/>
    </source>
</evidence>
<dbReference type="EMBL" id="JBBKTX010000001">
    <property type="protein sequence ID" value="MFK4750957.1"/>
    <property type="molecule type" value="Genomic_DNA"/>
</dbReference>
<keyword evidence="3" id="KW-1185">Reference proteome</keyword>
<reference evidence="2 3" key="1">
    <citation type="submission" date="2024-03" db="EMBL/GenBank/DDBJ databases">
        <title>High-quality draft genome sequence of Oceanobacter sp. wDCs-4.</title>
        <authorList>
            <person name="Dong C."/>
        </authorList>
    </citation>
    <scope>NUCLEOTIDE SEQUENCE [LARGE SCALE GENOMIC DNA]</scope>
    <source>
        <strain evidence="3">wDCs-4</strain>
    </source>
</reference>
<feature type="domain" description="BRCT" evidence="1">
    <location>
        <begin position="108"/>
        <end position="169"/>
    </location>
</feature>
<dbReference type="RefSeq" id="WP_416204498.1">
    <property type="nucleotide sequence ID" value="NZ_JBBKTX010000001.1"/>
</dbReference>